<keyword evidence="2 6" id="KW-0698">rRNA processing</keyword>
<organism evidence="8 9">
    <name type="scientific">Eiseniibacteriota bacterium</name>
    <dbReference type="NCBI Taxonomy" id="2212470"/>
    <lineage>
        <taxon>Bacteria</taxon>
        <taxon>Candidatus Eiseniibacteriota</taxon>
    </lineage>
</organism>
<feature type="binding site" evidence="6">
    <location>
        <position position="133"/>
    </location>
    <ligand>
        <name>S-adenosyl-L-methionine</name>
        <dbReference type="ChEBI" id="CHEBI:59789"/>
    </ligand>
</feature>
<feature type="region of interest" description="Disordered" evidence="7">
    <location>
        <begin position="1"/>
        <end position="26"/>
    </location>
</feature>
<evidence type="ECO:0000313" key="9">
    <source>
        <dbReference type="Proteomes" id="UP000696931"/>
    </source>
</evidence>
<evidence type="ECO:0000256" key="7">
    <source>
        <dbReference type="SAM" id="MobiDB-lite"/>
    </source>
</evidence>
<evidence type="ECO:0000256" key="3">
    <source>
        <dbReference type="ARBA" id="ARBA00022603"/>
    </source>
</evidence>
<dbReference type="SUPFAM" id="SSF81799">
    <property type="entry name" value="Putative methyltransferase TM0872, insert domain"/>
    <property type="match status" value="1"/>
</dbReference>
<gene>
    <name evidence="6 8" type="primary">rsmH</name>
    <name evidence="8" type="ORF">HZA61_17230</name>
</gene>
<dbReference type="GO" id="GO:0005737">
    <property type="term" value="C:cytoplasm"/>
    <property type="evidence" value="ECO:0007669"/>
    <property type="project" value="UniProtKB-SubCell"/>
</dbReference>
<dbReference type="GO" id="GO:0070475">
    <property type="term" value="P:rRNA base methylation"/>
    <property type="evidence" value="ECO:0007669"/>
    <property type="project" value="UniProtKB-UniRule"/>
</dbReference>
<dbReference type="NCBIfam" id="TIGR00006">
    <property type="entry name" value="16S rRNA (cytosine(1402)-N(4))-methyltransferase RsmH"/>
    <property type="match status" value="1"/>
</dbReference>
<comment type="function">
    <text evidence="6">Specifically methylates the N4 position of cytidine in position 1402 (C1402) of 16S rRNA.</text>
</comment>
<keyword evidence="4 6" id="KW-0808">Transferase</keyword>
<feature type="compositionally biased region" description="Basic residues" evidence="7">
    <location>
        <begin position="10"/>
        <end position="22"/>
    </location>
</feature>
<sequence length="349" mass="38204">MTAPDDPRPEHRRRPRYRGTHPRRFEEKYKELSPEQYPEIVPHVLGKGRTPAGQHVPILVDEVLHHLAPARGERAVDATLGWGGHARRLLECIVPGGTLLALDADPIELPRTEERLRKAGFGEDALVVRRSNFAGLRAALAAQGWSDGADLVLADLGVSSMQIDNPARGFTFGADGPLDMRMNPNRGLSAADWLARTSLASLEGVLRDNADEPHAAAIAEALHGARAEFRTTAALAERVRAAVTGLAKEDDVDSSVRRVFQALRIEVNDEFGALDALLRDLPACVRPGGRVAILTFHSGEDRRVKKAFAAGEREGLWARVAPEVVRPSARERHDNPRSKPAKLRWAVRG</sequence>
<dbReference type="EC" id="2.1.1.199" evidence="6"/>
<comment type="caution">
    <text evidence="8">The sequence shown here is derived from an EMBL/GenBank/DDBJ whole genome shotgun (WGS) entry which is preliminary data.</text>
</comment>
<name>A0A933SJ54_UNCEI</name>
<comment type="similarity">
    <text evidence="1 6">Belongs to the methyltransferase superfamily. RsmH family.</text>
</comment>
<evidence type="ECO:0000256" key="1">
    <source>
        <dbReference type="ARBA" id="ARBA00010396"/>
    </source>
</evidence>
<feature type="compositionally biased region" description="Basic and acidic residues" evidence="7">
    <location>
        <begin position="328"/>
        <end position="337"/>
    </location>
</feature>
<evidence type="ECO:0000256" key="2">
    <source>
        <dbReference type="ARBA" id="ARBA00022552"/>
    </source>
</evidence>
<accession>A0A933SJ54</accession>
<feature type="binding site" evidence="6">
    <location>
        <position position="162"/>
    </location>
    <ligand>
        <name>S-adenosyl-L-methionine</name>
        <dbReference type="ChEBI" id="CHEBI:59789"/>
    </ligand>
</feature>
<dbReference type="InterPro" id="IPR023397">
    <property type="entry name" value="SAM-dep_MeTrfase_MraW_recog"/>
</dbReference>
<feature type="binding site" evidence="6">
    <location>
        <position position="155"/>
    </location>
    <ligand>
        <name>S-adenosyl-L-methionine</name>
        <dbReference type="ChEBI" id="CHEBI:59789"/>
    </ligand>
</feature>
<dbReference type="PIRSF" id="PIRSF004486">
    <property type="entry name" value="MraW"/>
    <property type="match status" value="1"/>
</dbReference>
<feature type="compositionally biased region" description="Basic residues" evidence="7">
    <location>
        <begin position="339"/>
        <end position="349"/>
    </location>
</feature>
<feature type="binding site" evidence="6">
    <location>
        <position position="103"/>
    </location>
    <ligand>
        <name>S-adenosyl-L-methionine</name>
        <dbReference type="ChEBI" id="CHEBI:59789"/>
    </ligand>
</feature>
<dbReference type="Pfam" id="PF01795">
    <property type="entry name" value="Methyltransf_5"/>
    <property type="match status" value="1"/>
</dbReference>
<dbReference type="PANTHER" id="PTHR11265:SF0">
    <property type="entry name" value="12S RRNA N4-METHYLCYTIDINE METHYLTRANSFERASE"/>
    <property type="match status" value="1"/>
</dbReference>
<keyword evidence="3 6" id="KW-0489">Methyltransferase</keyword>
<dbReference type="AlphaFoldDB" id="A0A933SJ54"/>
<protein>
    <recommendedName>
        <fullName evidence="6">Ribosomal RNA small subunit methyltransferase H</fullName>
        <ecNumber evidence="6">2.1.1.199</ecNumber>
    </recommendedName>
    <alternativeName>
        <fullName evidence="6">16S rRNA m(4)C1402 methyltransferase</fullName>
    </alternativeName>
    <alternativeName>
        <fullName evidence="6">rRNA (cytosine-N(4)-)-methyltransferase RsmH</fullName>
    </alternativeName>
</protein>
<dbReference type="EMBL" id="JACRIW010000123">
    <property type="protein sequence ID" value="MBI5171233.1"/>
    <property type="molecule type" value="Genomic_DNA"/>
</dbReference>
<dbReference type="GO" id="GO:0071424">
    <property type="term" value="F:rRNA (cytosine-N4-)-methyltransferase activity"/>
    <property type="evidence" value="ECO:0007669"/>
    <property type="project" value="UniProtKB-UniRule"/>
</dbReference>
<dbReference type="Proteomes" id="UP000696931">
    <property type="component" value="Unassembled WGS sequence"/>
</dbReference>
<dbReference type="Gene3D" id="3.40.50.150">
    <property type="entry name" value="Vaccinia Virus protein VP39"/>
    <property type="match status" value="1"/>
</dbReference>
<dbReference type="PANTHER" id="PTHR11265">
    <property type="entry name" value="S-ADENOSYL-METHYLTRANSFERASE MRAW"/>
    <property type="match status" value="1"/>
</dbReference>
<evidence type="ECO:0000256" key="5">
    <source>
        <dbReference type="ARBA" id="ARBA00022691"/>
    </source>
</evidence>
<keyword evidence="6" id="KW-0963">Cytoplasm</keyword>
<dbReference type="SUPFAM" id="SSF53335">
    <property type="entry name" value="S-adenosyl-L-methionine-dependent methyltransferases"/>
    <property type="match status" value="1"/>
</dbReference>
<reference evidence="8" key="1">
    <citation type="submission" date="2020-07" db="EMBL/GenBank/DDBJ databases">
        <title>Huge and variable diversity of episymbiotic CPR bacteria and DPANN archaea in groundwater ecosystems.</title>
        <authorList>
            <person name="He C.Y."/>
            <person name="Keren R."/>
            <person name="Whittaker M."/>
            <person name="Farag I.F."/>
            <person name="Doudna J."/>
            <person name="Cate J.H.D."/>
            <person name="Banfield J.F."/>
        </authorList>
    </citation>
    <scope>NUCLEOTIDE SEQUENCE</scope>
    <source>
        <strain evidence="8">NC_groundwater_1813_Pr3_B-0.1um_71_17</strain>
    </source>
</reference>
<feature type="region of interest" description="Disordered" evidence="7">
    <location>
        <begin position="327"/>
        <end position="349"/>
    </location>
</feature>
<evidence type="ECO:0000256" key="6">
    <source>
        <dbReference type="HAMAP-Rule" id="MF_01007"/>
    </source>
</evidence>
<dbReference type="InterPro" id="IPR002903">
    <property type="entry name" value="RsmH"/>
</dbReference>
<comment type="subcellular location">
    <subcellularLocation>
        <location evidence="6">Cytoplasm</location>
    </subcellularLocation>
</comment>
<evidence type="ECO:0000313" key="8">
    <source>
        <dbReference type="EMBL" id="MBI5171233.1"/>
    </source>
</evidence>
<evidence type="ECO:0000256" key="4">
    <source>
        <dbReference type="ARBA" id="ARBA00022679"/>
    </source>
</evidence>
<proteinExistence type="inferred from homology"/>
<feature type="binding site" evidence="6">
    <location>
        <begin position="83"/>
        <end position="85"/>
    </location>
    <ligand>
        <name>S-adenosyl-L-methionine</name>
        <dbReference type="ChEBI" id="CHEBI:59789"/>
    </ligand>
</feature>
<dbReference type="InterPro" id="IPR029063">
    <property type="entry name" value="SAM-dependent_MTases_sf"/>
</dbReference>
<dbReference type="HAMAP" id="MF_01007">
    <property type="entry name" value="16SrRNA_methyltr_H"/>
    <property type="match status" value="1"/>
</dbReference>
<dbReference type="Gene3D" id="1.10.150.170">
    <property type="entry name" value="Putative methyltransferase TM0872, insert domain"/>
    <property type="match status" value="1"/>
</dbReference>
<comment type="catalytic activity">
    <reaction evidence="6">
        <text>cytidine(1402) in 16S rRNA + S-adenosyl-L-methionine = N(4)-methylcytidine(1402) in 16S rRNA + S-adenosyl-L-homocysteine + H(+)</text>
        <dbReference type="Rhea" id="RHEA:42928"/>
        <dbReference type="Rhea" id="RHEA-COMP:10286"/>
        <dbReference type="Rhea" id="RHEA-COMP:10287"/>
        <dbReference type="ChEBI" id="CHEBI:15378"/>
        <dbReference type="ChEBI" id="CHEBI:57856"/>
        <dbReference type="ChEBI" id="CHEBI:59789"/>
        <dbReference type="ChEBI" id="CHEBI:74506"/>
        <dbReference type="ChEBI" id="CHEBI:82748"/>
        <dbReference type="EC" id="2.1.1.199"/>
    </reaction>
</comment>
<keyword evidence="5 6" id="KW-0949">S-adenosyl-L-methionine</keyword>